<dbReference type="PROSITE" id="PS00482">
    <property type="entry name" value="DIHYDROOROTASE_1"/>
    <property type="match status" value="1"/>
</dbReference>
<dbReference type="PANTHER" id="PTHR43668:SF2">
    <property type="entry name" value="ALLANTOINASE"/>
    <property type="match status" value="1"/>
</dbReference>
<name>A0ABY9US13_9ACTN</name>
<dbReference type="PANTHER" id="PTHR43668">
    <property type="entry name" value="ALLANTOINASE"/>
    <property type="match status" value="1"/>
</dbReference>
<evidence type="ECO:0000256" key="3">
    <source>
        <dbReference type="ARBA" id="ARBA00010286"/>
    </source>
</evidence>
<dbReference type="SUPFAM" id="SSF51338">
    <property type="entry name" value="Composite domain of metallo-dependent hydrolases"/>
    <property type="match status" value="1"/>
</dbReference>
<comment type="similarity">
    <text evidence="3">Belongs to the metallo-dependent hydrolases superfamily. DHOase family. Class I DHOase subfamily.</text>
</comment>
<comment type="function">
    <text evidence="2">Catalyzes the reversible cyclization of carbamoyl aspartate to dihydroorotate.</text>
</comment>
<evidence type="ECO:0000256" key="2">
    <source>
        <dbReference type="ARBA" id="ARBA00002368"/>
    </source>
</evidence>
<evidence type="ECO:0000313" key="8">
    <source>
        <dbReference type="EMBL" id="WNE95346.1"/>
    </source>
</evidence>
<feature type="compositionally biased region" description="Basic and acidic residues" evidence="6">
    <location>
        <begin position="318"/>
        <end position="329"/>
    </location>
</feature>
<sequence length="488" mass="52482">MRSPQLYDLLLRGGTIVTPDGARPADVAVLDGRIAALLPPAAPAAGPAAKATLDATGRHVLPGLIDSHVHFRTPGLTHKEEWRTGSMAAVAGGVTTVIDMPNTVPPLITPEDLATRRRLIEGQSLVDYRCHAGVDPSRVAAMRDWDRAEADSFKVFLSSHHTTPTVVRDVRTLRRIFAIAADTGVTLLFHAEDDTVFSLLDQRQAPPVRYSEYERHRPRTGGIVATAQLINLTAEFGVRTHVVHVSTREETDLLAAAASAGIPITFEVTGHHLTFVDADIRRLGPRIRLRPAIRDEADRDRLWEAVRTGEAATVGSDHSPHTALEKARPVPDVPPGLPGVQELFGTLWRGLRSRWPQEATETLMAVVAERLALAPARLFGLADRKGSVEVGKDADLVVVDAEAPWTMTPGRIHTKNGWSAYEGSELLGAVEATVRRGEVVYRQDGSGEVFGERNGRWLPARGSGAAGTAPGGPAGRPRLHTAAAPSVG</sequence>
<keyword evidence="5" id="KW-0378">Hydrolase</keyword>
<gene>
    <name evidence="8" type="ORF">PS467_08265</name>
</gene>
<dbReference type="Pfam" id="PF01979">
    <property type="entry name" value="Amidohydro_1"/>
    <property type="match status" value="1"/>
</dbReference>
<accession>A0ABY9US13</accession>
<dbReference type="InterPro" id="IPR006680">
    <property type="entry name" value="Amidohydro-rel"/>
</dbReference>
<evidence type="ECO:0000256" key="5">
    <source>
        <dbReference type="ARBA" id="ARBA00022801"/>
    </source>
</evidence>
<dbReference type="InterPro" id="IPR050138">
    <property type="entry name" value="DHOase/Allantoinase_Hydrolase"/>
</dbReference>
<dbReference type="Proteomes" id="UP001305606">
    <property type="component" value="Chromosome"/>
</dbReference>
<feature type="compositionally biased region" description="Low complexity" evidence="6">
    <location>
        <begin position="459"/>
        <end position="468"/>
    </location>
</feature>
<protein>
    <submittedName>
        <fullName evidence="8">Dihydroorotase family protein</fullName>
    </submittedName>
</protein>
<dbReference type="InterPro" id="IPR032466">
    <property type="entry name" value="Metal_Hydrolase"/>
</dbReference>
<feature type="domain" description="Amidohydrolase-related" evidence="7">
    <location>
        <begin position="60"/>
        <end position="440"/>
    </location>
</feature>
<organism evidence="8 9">
    <name type="scientific">Streptomyces luomodiensis</name>
    <dbReference type="NCBI Taxonomy" id="3026192"/>
    <lineage>
        <taxon>Bacteria</taxon>
        <taxon>Bacillati</taxon>
        <taxon>Actinomycetota</taxon>
        <taxon>Actinomycetes</taxon>
        <taxon>Kitasatosporales</taxon>
        <taxon>Streptomycetaceae</taxon>
        <taxon>Streptomyces</taxon>
    </lineage>
</organism>
<evidence type="ECO:0000256" key="6">
    <source>
        <dbReference type="SAM" id="MobiDB-lite"/>
    </source>
</evidence>
<dbReference type="InterPro" id="IPR002195">
    <property type="entry name" value="Dihydroorotase_CS"/>
</dbReference>
<proteinExistence type="inferred from homology"/>
<dbReference type="Gene3D" id="2.30.40.10">
    <property type="entry name" value="Urease, subunit C, domain 1"/>
    <property type="match status" value="1"/>
</dbReference>
<dbReference type="SUPFAM" id="SSF51556">
    <property type="entry name" value="Metallo-dependent hydrolases"/>
    <property type="match status" value="1"/>
</dbReference>
<reference evidence="8 9" key="1">
    <citation type="submission" date="2023-02" db="EMBL/GenBank/DDBJ databases">
        <title>Streptomyces sp. SCA4-21 with antifungal activity against Fusarium oxysporum f. sp. cubense, Streptomyces sp. SCA2-17 with antifungal activity against Fusarium oxysporum f. sp. cubense.</title>
        <authorList>
            <person name="Qi D."/>
        </authorList>
    </citation>
    <scope>NUCLEOTIDE SEQUENCE [LARGE SCALE GENOMIC DNA]</scope>
    <source>
        <strain evidence="8 9">SCA4-21</strain>
    </source>
</reference>
<evidence type="ECO:0000259" key="7">
    <source>
        <dbReference type="Pfam" id="PF01979"/>
    </source>
</evidence>
<dbReference type="RefSeq" id="WP_311034696.1">
    <property type="nucleotide sequence ID" value="NZ_CP117522.1"/>
</dbReference>
<dbReference type="EMBL" id="CP117522">
    <property type="protein sequence ID" value="WNE95346.1"/>
    <property type="molecule type" value="Genomic_DNA"/>
</dbReference>
<evidence type="ECO:0000256" key="1">
    <source>
        <dbReference type="ARBA" id="ARBA00001947"/>
    </source>
</evidence>
<evidence type="ECO:0000256" key="4">
    <source>
        <dbReference type="ARBA" id="ARBA00022723"/>
    </source>
</evidence>
<dbReference type="Gene3D" id="3.20.20.140">
    <property type="entry name" value="Metal-dependent hydrolases"/>
    <property type="match status" value="1"/>
</dbReference>
<feature type="region of interest" description="Disordered" evidence="6">
    <location>
        <begin position="453"/>
        <end position="488"/>
    </location>
</feature>
<dbReference type="InterPro" id="IPR011059">
    <property type="entry name" value="Metal-dep_hydrolase_composite"/>
</dbReference>
<comment type="cofactor">
    <cofactor evidence="1">
        <name>Zn(2+)</name>
        <dbReference type="ChEBI" id="CHEBI:29105"/>
    </cofactor>
</comment>
<keyword evidence="4" id="KW-0479">Metal-binding</keyword>
<keyword evidence="9" id="KW-1185">Reference proteome</keyword>
<dbReference type="NCBIfam" id="TIGR00857">
    <property type="entry name" value="pyrC_multi"/>
    <property type="match status" value="1"/>
</dbReference>
<evidence type="ECO:0000313" key="9">
    <source>
        <dbReference type="Proteomes" id="UP001305606"/>
    </source>
</evidence>
<feature type="region of interest" description="Disordered" evidence="6">
    <location>
        <begin position="313"/>
        <end position="332"/>
    </location>
</feature>